<keyword evidence="2" id="KW-0547">Nucleotide-binding</keyword>
<evidence type="ECO:0000256" key="3">
    <source>
        <dbReference type="ARBA" id="ARBA00022777"/>
    </source>
</evidence>
<dbReference type="PRINTS" id="PR00109">
    <property type="entry name" value="TYRKINASE"/>
</dbReference>
<feature type="region of interest" description="Disordered" evidence="6">
    <location>
        <begin position="1003"/>
        <end position="1027"/>
    </location>
</feature>
<keyword evidence="4" id="KW-0067">ATP-binding</keyword>
<feature type="coiled-coil region" evidence="5">
    <location>
        <begin position="167"/>
        <end position="194"/>
    </location>
</feature>
<name>A0A1Y2FME4_9FUNG</name>
<dbReference type="GO" id="GO:0005524">
    <property type="term" value="F:ATP binding"/>
    <property type="evidence" value="ECO:0007669"/>
    <property type="project" value="UniProtKB-KW"/>
</dbReference>
<evidence type="ECO:0000256" key="1">
    <source>
        <dbReference type="ARBA" id="ARBA00022679"/>
    </source>
</evidence>
<feature type="domain" description="Protein kinase" evidence="7">
    <location>
        <begin position="208"/>
        <end position="522"/>
    </location>
</feature>
<dbReference type="InterPro" id="IPR000719">
    <property type="entry name" value="Prot_kinase_dom"/>
</dbReference>
<evidence type="ECO:0000256" key="4">
    <source>
        <dbReference type="ARBA" id="ARBA00022840"/>
    </source>
</evidence>
<feature type="compositionally biased region" description="Polar residues" evidence="6">
    <location>
        <begin position="1014"/>
        <end position="1023"/>
    </location>
</feature>
<dbReference type="EMBL" id="MCOG01000004">
    <property type="protein sequence ID" value="ORY85152.1"/>
    <property type="molecule type" value="Genomic_DNA"/>
</dbReference>
<evidence type="ECO:0000256" key="2">
    <source>
        <dbReference type="ARBA" id="ARBA00022741"/>
    </source>
</evidence>
<evidence type="ECO:0000313" key="9">
    <source>
        <dbReference type="Proteomes" id="UP000193920"/>
    </source>
</evidence>
<protein>
    <submittedName>
        <fullName evidence="8">Kinase-like protein</fullName>
    </submittedName>
</protein>
<feature type="domain" description="Protein kinase" evidence="7">
    <location>
        <begin position="545"/>
        <end position="816"/>
    </location>
</feature>
<dbReference type="PANTHER" id="PTHR44329">
    <property type="entry name" value="SERINE/THREONINE-PROTEIN KINASE TNNI3K-RELATED"/>
    <property type="match status" value="1"/>
</dbReference>
<dbReference type="InterPro" id="IPR011009">
    <property type="entry name" value="Kinase-like_dom_sf"/>
</dbReference>
<dbReference type="Gene3D" id="1.10.510.10">
    <property type="entry name" value="Transferase(Phosphotransferase) domain 1"/>
    <property type="match status" value="2"/>
</dbReference>
<keyword evidence="5" id="KW-0175">Coiled coil</keyword>
<dbReference type="PROSITE" id="PS00108">
    <property type="entry name" value="PROTEIN_KINASE_ST"/>
    <property type="match status" value="1"/>
</dbReference>
<proteinExistence type="predicted"/>
<dbReference type="InterPro" id="IPR051681">
    <property type="entry name" value="Ser/Thr_Kinases-Pseudokinases"/>
</dbReference>
<gene>
    <name evidence="8" type="ORF">LY90DRAFT_499078</name>
</gene>
<keyword evidence="1" id="KW-0808">Transferase</keyword>
<dbReference type="OrthoDB" id="2146423at2759"/>
<dbReference type="InterPro" id="IPR059179">
    <property type="entry name" value="MLKL-like_MCAfunc"/>
</dbReference>
<dbReference type="STRING" id="1754190.A0A1Y2FME4"/>
<sequence>MTALSSCNTSTLYSESTSVLSFPISEFSTSDPLVQRIKKLWSLIFEGNLLKFNQQRCLRILQRIYSIHLSVEEIRENIGHGIYKQENLYDFEEIIENLNDLLLQIETFIEYNKKQWIIRRLLNSTYINYQFDTWKMKVKSTLEDFSYHYSKFSPNRNFDNVLAAWEEQDQTDLVNDEQNLIEKLEKTWKELVKASKDSHGISVQQQKVLNILEINRSNIKEVITGLQRLIFCPDLSRPERITYSFAKITLEIIQKMFRYRIQPFPWAVTSWEIIDVQTDVNTKINEFSDNCSIFDQYKVAFFREHQTVTITNFKKSALKVDFINNLIIWSNMQHKNILPLLGANVVVPQPYIVNPFLSNGNMIGYLNEFPYKALNILNDVSDAMIYLHTNKIVHGDLKGLNVLVDQEGTVKVTNFGFYCIPYIRSTLNFSPKTYPWSAPELVGDALPTFQSDIYAFGVLCYEAFFEGETYENSYIDFLLSHMPQNISTAPKEMWELMQECWQTDPNLRPSFDKSKSIISRLLSEVKSNSSRESLEESNDEEQEELKVMNVQAVSTTSYVGILENGDNVFVKNYPWICLQHRKTRNNSNAFKPKIAKELHNLQKIKHQNVLPIKDYRIHDGYFSIVSSLIPNGNIIDYIKKNEVDLVQRVNLIKDVATGLHFLHQRNIVHGDLRGDHVLINEEKQIKLTEYGIAQVQANVNKNFLSKANSSVIINYNCWTAPELFIRNEIPTFESDVYSFGMLCYEILYGNQPFEYRDIRELKENVCIYKLRPQRSKLNISCPDWLWKLMTDCWRTEAKERISLEEVIKILNNPPPMEEHIENTIITIANMRRSQSFINKSKKVNSLISRLSKHGLFRSSSRINDAIKESSKSRRLSGSKINVTEEVKPLSETESNLTMEKNSISDSSISTMSSGELDTYIQSIQKNAVTALLTDSDLATLKCKSYDEEEDIKKEELEKINKKRNRRSLSSRLSFRNSTSSIYNVNVYSGSTSDLGRSFYISNDANNSRKKSHRSSTMQPSQRHTPSEEKIVVNEELKKEVKDINNKVEELAIDEQEGSTIANSQEELTEKDKSIESLPLANNVEKNEIIIPVEKRYTDVYPSPKNSVNAI</sequence>
<dbReference type="InterPro" id="IPR008271">
    <property type="entry name" value="Ser/Thr_kinase_AS"/>
</dbReference>
<dbReference type="PANTHER" id="PTHR44329:SF288">
    <property type="entry name" value="MITOGEN-ACTIVATED PROTEIN KINASE KINASE KINASE 20"/>
    <property type="match status" value="1"/>
</dbReference>
<dbReference type="GO" id="GO:0004674">
    <property type="term" value="F:protein serine/threonine kinase activity"/>
    <property type="evidence" value="ECO:0007669"/>
    <property type="project" value="TreeGrafter"/>
</dbReference>
<dbReference type="InterPro" id="IPR001245">
    <property type="entry name" value="Ser-Thr/Tyr_kinase_cat_dom"/>
</dbReference>
<dbReference type="AlphaFoldDB" id="A0A1Y2FME4"/>
<dbReference type="Gene3D" id="1.20.930.20">
    <property type="entry name" value="Adaptor protein Cbl, N-terminal domain"/>
    <property type="match status" value="1"/>
</dbReference>
<evidence type="ECO:0000259" key="7">
    <source>
        <dbReference type="PROSITE" id="PS50011"/>
    </source>
</evidence>
<keyword evidence="9" id="KW-1185">Reference proteome</keyword>
<dbReference type="Proteomes" id="UP000193920">
    <property type="component" value="Unassembled WGS sequence"/>
</dbReference>
<evidence type="ECO:0000313" key="8">
    <source>
        <dbReference type="EMBL" id="ORY85152.1"/>
    </source>
</evidence>
<dbReference type="PROSITE" id="PS50011">
    <property type="entry name" value="PROTEIN_KINASE_DOM"/>
    <property type="match status" value="2"/>
</dbReference>
<dbReference type="Pfam" id="PF07714">
    <property type="entry name" value="PK_Tyr_Ser-Thr"/>
    <property type="match status" value="2"/>
</dbReference>
<evidence type="ECO:0000256" key="6">
    <source>
        <dbReference type="SAM" id="MobiDB-lite"/>
    </source>
</evidence>
<dbReference type="CDD" id="cd21037">
    <property type="entry name" value="MLKL_NTD"/>
    <property type="match status" value="1"/>
</dbReference>
<keyword evidence="3 8" id="KW-0418">Kinase</keyword>
<evidence type="ECO:0000256" key="5">
    <source>
        <dbReference type="SAM" id="Coils"/>
    </source>
</evidence>
<dbReference type="GO" id="GO:0007166">
    <property type="term" value="P:cell surface receptor signaling pathway"/>
    <property type="evidence" value="ECO:0007669"/>
    <property type="project" value="InterPro"/>
</dbReference>
<reference evidence="8 9" key="1">
    <citation type="submission" date="2016-08" db="EMBL/GenBank/DDBJ databases">
        <title>A Parts List for Fungal Cellulosomes Revealed by Comparative Genomics.</title>
        <authorList>
            <consortium name="DOE Joint Genome Institute"/>
            <person name="Haitjema C.H."/>
            <person name="Gilmore S.P."/>
            <person name="Henske J.K."/>
            <person name="Solomon K.V."/>
            <person name="De Groot R."/>
            <person name="Kuo A."/>
            <person name="Mondo S.J."/>
            <person name="Salamov A.A."/>
            <person name="Labutti K."/>
            <person name="Zhao Z."/>
            <person name="Chiniquy J."/>
            <person name="Barry K."/>
            <person name="Brewer H.M."/>
            <person name="Purvine S.O."/>
            <person name="Wright A.T."/>
            <person name="Boxma B."/>
            <person name="Van Alen T."/>
            <person name="Hackstein J.H."/>
            <person name="Baker S.E."/>
            <person name="Grigoriev I.V."/>
            <person name="O'Malley M.A."/>
        </authorList>
    </citation>
    <scope>NUCLEOTIDE SEQUENCE [LARGE SCALE GENOMIC DNA]</scope>
    <source>
        <strain evidence="8 9">G1</strain>
    </source>
</reference>
<dbReference type="SUPFAM" id="SSF56112">
    <property type="entry name" value="Protein kinase-like (PK-like)"/>
    <property type="match status" value="2"/>
</dbReference>
<dbReference type="InterPro" id="IPR036537">
    <property type="entry name" value="Adaptor_Cbl_N_dom_sf"/>
</dbReference>
<accession>A0A1Y2FME4</accession>
<organism evidence="8 9">
    <name type="scientific">Neocallimastix californiae</name>
    <dbReference type="NCBI Taxonomy" id="1754190"/>
    <lineage>
        <taxon>Eukaryota</taxon>
        <taxon>Fungi</taxon>
        <taxon>Fungi incertae sedis</taxon>
        <taxon>Chytridiomycota</taxon>
        <taxon>Chytridiomycota incertae sedis</taxon>
        <taxon>Neocallimastigomycetes</taxon>
        <taxon>Neocallimastigales</taxon>
        <taxon>Neocallimastigaceae</taxon>
        <taxon>Neocallimastix</taxon>
    </lineage>
</organism>
<dbReference type="SMART" id="SM00220">
    <property type="entry name" value="S_TKc"/>
    <property type="match status" value="2"/>
</dbReference>
<comment type="caution">
    <text evidence="8">The sequence shown here is derived from an EMBL/GenBank/DDBJ whole genome shotgun (WGS) entry which is preliminary data.</text>
</comment>